<dbReference type="InterPro" id="IPR041698">
    <property type="entry name" value="Methyltransf_25"/>
</dbReference>
<dbReference type="GO" id="GO:0016740">
    <property type="term" value="F:transferase activity"/>
    <property type="evidence" value="ECO:0007669"/>
    <property type="project" value="UniProtKB-KW"/>
</dbReference>
<keyword evidence="1" id="KW-0808">Transferase</keyword>
<evidence type="ECO:0000259" key="2">
    <source>
        <dbReference type="Pfam" id="PF13649"/>
    </source>
</evidence>
<dbReference type="Pfam" id="PF13649">
    <property type="entry name" value="Methyltransf_25"/>
    <property type="match status" value="1"/>
</dbReference>
<protein>
    <submittedName>
        <fullName evidence="3">Unannotated protein</fullName>
    </submittedName>
</protein>
<sequence length="213" mass="22721">MTHHPTRWELAGEGNRGYGAKFAQLVAEGSDVDGEARLADVLAPRGARILDVGSGMGRVAAALQAQGHRVVAVEPDPALVEQSRRTYPDLEVLHSDILEADLSGLRASVDLAVLVGNVMVFVAEGTEQDVLRRVRETLAPAGRALVGFHPVDGPATARDYSHEEFRADADAAGLRVDHVFGSYELHPASPDYAVWVLSRDDAPGAKTSFGHAL</sequence>
<gene>
    <name evidence="3" type="ORF">UFOPK3662_01205</name>
</gene>
<organism evidence="3">
    <name type="scientific">freshwater metagenome</name>
    <dbReference type="NCBI Taxonomy" id="449393"/>
    <lineage>
        <taxon>unclassified sequences</taxon>
        <taxon>metagenomes</taxon>
        <taxon>ecological metagenomes</taxon>
    </lineage>
</organism>
<dbReference type="Gene3D" id="3.40.50.150">
    <property type="entry name" value="Vaccinia Virus protein VP39"/>
    <property type="match status" value="1"/>
</dbReference>
<evidence type="ECO:0000256" key="1">
    <source>
        <dbReference type="ARBA" id="ARBA00022679"/>
    </source>
</evidence>
<dbReference type="SUPFAM" id="SSF53335">
    <property type="entry name" value="S-adenosyl-L-methionine-dependent methyltransferases"/>
    <property type="match status" value="1"/>
</dbReference>
<name>A0A6J7IL05_9ZZZZ</name>
<dbReference type="AlphaFoldDB" id="A0A6J7IL05"/>
<reference evidence="3" key="1">
    <citation type="submission" date="2020-05" db="EMBL/GenBank/DDBJ databases">
        <authorList>
            <person name="Chiriac C."/>
            <person name="Salcher M."/>
            <person name="Ghai R."/>
            <person name="Kavagutti S V."/>
        </authorList>
    </citation>
    <scope>NUCLEOTIDE SEQUENCE</scope>
</reference>
<accession>A0A6J7IL05</accession>
<dbReference type="PANTHER" id="PTHR43861">
    <property type="entry name" value="TRANS-ACONITATE 2-METHYLTRANSFERASE-RELATED"/>
    <property type="match status" value="1"/>
</dbReference>
<evidence type="ECO:0000313" key="3">
    <source>
        <dbReference type="EMBL" id="CAB4930757.1"/>
    </source>
</evidence>
<feature type="domain" description="Methyltransferase" evidence="2">
    <location>
        <begin position="49"/>
        <end position="142"/>
    </location>
</feature>
<dbReference type="InterPro" id="IPR029063">
    <property type="entry name" value="SAM-dependent_MTases_sf"/>
</dbReference>
<proteinExistence type="predicted"/>
<dbReference type="EMBL" id="CAFBMW010000007">
    <property type="protein sequence ID" value="CAB4930757.1"/>
    <property type="molecule type" value="Genomic_DNA"/>
</dbReference>
<dbReference type="CDD" id="cd02440">
    <property type="entry name" value="AdoMet_MTases"/>
    <property type="match status" value="1"/>
</dbReference>